<evidence type="ECO:0000256" key="4">
    <source>
        <dbReference type="RuleBase" id="RU003733"/>
    </source>
</evidence>
<dbReference type="PANTHER" id="PTHR43095">
    <property type="entry name" value="SUGAR KINASE"/>
    <property type="match status" value="1"/>
</dbReference>
<evidence type="ECO:0000313" key="8">
    <source>
        <dbReference type="EMBL" id="MDP8174553.1"/>
    </source>
</evidence>
<evidence type="ECO:0000256" key="2">
    <source>
        <dbReference type="ARBA" id="ARBA00022679"/>
    </source>
</evidence>
<dbReference type="GO" id="GO:0005975">
    <property type="term" value="P:carbohydrate metabolic process"/>
    <property type="evidence" value="ECO:0007669"/>
    <property type="project" value="InterPro"/>
</dbReference>
<dbReference type="EMBL" id="JASAYT010000008">
    <property type="protein sequence ID" value="MDP8174553.1"/>
    <property type="molecule type" value="Genomic_DNA"/>
</dbReference>
<dbReference type="PIRSF" id="PIRSF000538">
    <property type="entry name" value="GlpK"/>
    <property type="match status" value="1"/>
</dbReference>
<name>A0A1H7WYE3_9PAST</name>
<dbReference type="InterPro" id="IPR000577">
    <property type="entry name" value="Carb_kinase_FGGY"/>
</dbReference>
<gene>
    <name evidence="7" type="ORF">QJT92_06135</name>
    <name evidence="8" type="ORF">QJU97_03650</name>
    <name evidence="9" type="ORF">SAMN05444853_11058</name>
</gene>
<evidence type="ECO:0000259" key="5">
    <source>
        <dbReference type="Pfam" id="PF00370"/>
    </source>
</evidence>
<feature type="domain" description="Carbohydrate kinase FGGY N-terminal" evidence="5">
    <location>
        <begin position="2"/>
        <end position="247"/>
    </location>
</feature>
<dbReference type="EMBL" id="JASAVS010000011">
    <property type="protein sequence ID" value="MDP8085504.1"/>
    <property type="molecule type" value="Genomic_DNA"/>
</dbReference>
<dbReference type="InterPro" id="IPR050406">
    <property type="entry name" value="FGGY_Carb_Kinase"/>
</dbReference>
<dbReference type="GO" id="GO:0016773">
    <property type="term" value="F:phosphotransferase activity, alcohol group as acceptor"/>
    <property type="evidence" value="ECO:0007669"/>
    <property type="project" value="InterPro"/>
</dbReference>
<dbReference type="GO" id="GO:0016301">
    <property type="term" value="F:kinase activity"/>
    <property type="evidence" value="ECO:0007669"/>
    <property type="project" value="UniProtKB-KW"/>
</dbReference>
<sequence length="496" mass="56043">MYYLGIDIGGTITKVGLYTSDGKEIVVSEKNNDILRPHPGWVEHDLHNFWDSVCWCIQNCINKSGVKNTEIKGIGFSAHGKGLYPIDVEGKPVRKGIISSDTRATSIVKKWFKKGIDKQTYQLGRQQLWTAHPVSLLAWIKENEPENYQKIDTVLMGHDYIRFKLSGKKYAEITNISGSNAYNIVQNAYDKNMLALFGLKDAISFFPPIISSFEQAGTVTAEAAQLTGLAEGTPLYGGFFDVVGGAVIAGVTNEEILNVIAGTWAITTRIKNKIVDNEYPYIWGNYALNNMFFVHEGSPTSASNLQWFIDNFMEKNNNVFSVIETWLNNLEEDNDDNLFFFPYLYGSNISLDLHGQFYGIQAHHKKEHLLKAIYEGVVLSYLIHHERIINLEPAITKVRFTGGPSNSKYWMQLFCDAINIPIETIELQQPGCSSAAFCAIVGNQPEKSIEQLLNDFQPSYTHYTPNIDRHRIIQKRFEKYKIIGNSLADIAQKLQK</sequence>
<dbReference type="Gene3D" id="3.30.420.40">
    <property type="match status" value="2"/>
</dbReference>
<feature type="domain" description="Carbohydrate kinase FGGY C-terminal" evidence="6">
    <location>
        <begin position="257"/>
        <end position="438"/>
    </location>
</feature>
<dbReference type="InterPro" id="IPR018485">
    <property type="entry name" value="FGGY_C"/>
</dbReference>
<keyword evidence="2 4" id="KW-0808">Transferase</keyword>
<evidence type="ECO:0000313" key="10">
    <source>
        <dbReference type="Proteomes" id="UP000198883"/>
    </source>
</evidence>
<dbReference type="EMBL" id="FOBN01000010">
    <property type="protein sequence ID" value="SEM26620.1"/>
    <property type="molecule type" value="Genomic_DNA"/>
</dbReference>
<accession>A0A1H7WYE3</accession>
<evidence type="ECO:0000256" key="1">
    <source>
        <dbReference type="ARBA" id="ARBA00009156"/>
    </source>
</evidence>
<dbReference type="CDD" id="cd07802">
    <property type="entry name" value="ASKHA_NBD_FGGY_EcLyxK-like"/>
    <property type="match status" value="1"/>
</dbReference>
<keyword evidence="11" id="KW-1185">Reference proteome</keyword>
<dbReference type="Pfam" id="PF00370">
    <property type="entry name" value="FGGY_N"/>
    <property type="match status" value="1"/>
</dbReference>
<dbReference type="Proteomes" id="UP001231736">
    <property type="component" value="Unassembled WGS sequence"/>
</dbReference>
<dbReference type="SUPFAM" id="SSF53067">
    <property type="entry name" value="Actin-like ATPase domain"/>
    <property type="match status" value="2"/>
</dbReference>
<dbReference type="PANTHER" id="PTHR43095:SF3">
    <property type="entry name" value="L-XYLULOSE_3-KETO-L-GULONATE KINASE"/>
    <property type="match status" value="1"/>
</dbReference>
<evidence type="ECO:0000313" key="7">
    <source>
        <dbReference type="EMBL" id="MDP8085504.1"/>
    </source>
</evidence>
<evidence type="ECO:0000313" key="9">
    <source>
        <dbReference type="EMBL" id="SEM26620.1"/>
    </source>
</evidence>
<proteinExistence type="inferred from homology"/>
<dbReference type="RefSeq" id="WP_090921552.1">
    <property type="nucleotide sequence ID" value="NZ_CP016180.1"/>
</dbReference>
<dbReference type="Proteomes" id="UP000198883">
    <property type="component" value="Unassembled WGS sequence"/>
</dbReference>
<dbReference type="EC" id="2.7.1.-" evidence="7"/>
<dbReference type="GeneID" id="83543846"/>
<dbReference type="PROSITE" id="PS00445">
    <property type="entry name" value="FGGY_KINASES_2"/>
    <property type="match status" value="1"/>
</dbReference>
<protein>
    <submittedName>
        <fullName evidence="7">FGGY-family carbohydrate kinase</fullName>
        <ecNumber evidence="7">2.7.1.-</ecNumber>
    </submittedName>
    <submittedName>
        <fullName evidence="9">L-xylulokinase</fullName>
    </submittedName>
</protein>
<reference evidence="9" key="1">
    <citation type="submission" date="2016-10" db="EMBL/GenBank/DDBJ databases">
        <authorList>
            <person name="de Groot N.N."/>
        </authorList>
    </citation>
    <scope>NUCLEOTIDE SEQUENCE [LARGE SCALE GENOMIC DNA]</scope>
    <source>
        <strain evidence="9">DSM 24204</strain>
    </source>
</reference>
<dbReference type="Proteomes" id="UP001224812">
    <property type="component" value="Unassembled WGS sequence"/>
</dbReference>
<evidence type="ECO:0000313" key="11">
    <source>
        <dbReference type="Proteomes" id="UP001224812"/>
    </source>
</evidence>
<dbReference type="Pfam" id="PF02782">
    <property type="entry name" value="FGGY_C"/>
    <property type="match status" value="1"/>
</dbReference>
<organism evidence="9 10">
    <name type="scientific">Phocoenobacter skyensis</name>
    <dbReference type="NCBI Taxonomy" id="97481"/>
    <lineage>
        <taxon>Bacteria</taxon>
        <taxon>Pseudomonadati</taxon>
        <taxon>Pseudomonadota</taxon>
        <taxon>Gammaproteobacteria</taxon>
        <taxon>Pasteurellales</taxon>
        <taxon>Pasteurellaceae</taxon>
        <taxon>Phocoenobacter</taxon>
    </lineage>
</organism>
<dbReference type="InterPro" id="IPR018483">
    <property type="entry name" value="Carb_kinase_FGGY_CS"/>
</dbReference>
<dbReference type="STRING" id="97481.SAMN05444853_11058"/>
<reference evidence="8" key="4">
    <citation type="journal article" date="2023" name="Front. Microbiol.">
        <title>Phylogeography and host specificity of Pasteurellaceae pathogenic to sea-farmed fish in the north-east Atlantic.</title>
        <authorList>
            <person name="Gulla S."/>
            <person name="Colquhoun D.J."/>
            <person name="Olsen A.B."/>
            <person name="Spilsberg B."/>
            <person name="Lagesen K."/>
            <person name="Aakesson C.P."/>
            <person name="Strom S."/>
            <person name="Manji F."/>
            <person name="Birkbeck T.H."/>
            <person name="Nilsen H.K."/>
        </authorList>
    </citation>
    <scope>NUCLEOTIDE SEQUENCE</scope>
    <source>
        <strain evidence="8">98B1</strain>
    </source>
</reference>
<dbReference type="OrthoDB" id="9805576at2"/>
<dbReference type="InterPro" id="IPR018484">
    <property type="entry name" value="FGGY_N"/>
</dbReference>
<dbReference type="InterPro" id="IPR043129">
    <property type="entry name" value="ATPase_NBD"/>
</dbReference>
<dbReference type="AlphaFoldDB" id="A0A1H7WYE3"/>
<evidence type="ECO:0000259" key="6">
    <source>
        <dbReference type="Pfam" id="PF02782"/>
    </source>
</evidence>
<reference evidence="10" key="2">
    <citation type="submission" date="2016-10" db="EMBL/GenBank/DDBJ databases">
        <authorList>
            <person name="Varghese N."/>
            <person name="Submissions S."/>
        </authorList>
    </citation>
    <scope>NUCLEOTIDE SEQUENCE [LARGE SCALE GENOMIC DNA]</scope>
    <source>
        <strain evidence="10">DSM 24204</strain>
    </source>
</reference>
<keyword evidence="3 4" id="KW-0418">Kinase</keyword>
<reference evidence="7 11" key="3">
    <citation type="journal article" date="2023" name="Front. Microbiol.">
        <title>Phylogeography and host specificity of Pasteurellaceae pathogenic to sea-farmed fish in the north-east Atlantic.</title>
        <authorList>
            <person name="Gulla S."/>
            <person name="Colquhoun D.J."/>
            <person name="Olsen A.B."/>
            <person name="Spilsberg B."/>
            <person name="Lagesen K."/>
            <person name="Aakesson C.P."/>
            <person name="Strom S."/>
            <person name="Manji F."/>
            <person name="Birkbeck T.H."/>
            <person name="Nilsen H.K."/>
        </authorList>
    </citation>
    <scope>NUCLEOTIDE SEQUENCE [LARGE SCALE GENOMIC DNA]</scope>
    <source>
        <strain evidence="7 11">VIO11850</strain>
    </source>
</reference>
<evidence type="ECO:0000256" key="3">
    <source>
        <dbReference type="ARBA" id="ARBA00022777"/>
    </source>
</evidence>
<comment type="similarity">
    <text evidence="1 4">Belongs to the FGGY kinase family.</text>
</comment>